<name>A0A9N8EKT1_9STRA</name>
<evidence type="ECO:0000256" key="1">
    <source>
        <dbReference type="ARBA" id="ARBA00022723"/>
    </source>
</evidence>
<dbReference type="InterPro" id="IPR001841">
    <property type="entry name" value="Znf_RING"/>
</dbReference>
<dbReference type="PANTHER" id="PTHR14155">
    <property type="entry name" value="RING FINGER DOMAIN-CONTAINING"/>
    <property type="match status" value="1"/>
</dbReference>
<keyword evidence="2 4" id="KW-0863">Zinc-finger</keyword>
<accession>A0A9N8EKT1</accession>
<comment type="caution">
    <text evidence="8">The sequence shown here is derived from an EMBL/GenBank/DDBJ whole genome shotgun (WGS) entry which is preliminary data.</text>
</comment>
<evidence type="ECO:0000313" key="9">
    <source>
        <dbReference type="Proteomes" id="UP001153069"/>
    </source>
</evidence>
<dbReference type="EMBL" id="CAICTM010001353">
    <property type="protein sequence ID" value="CAB9522902.1"/>
    <property type="molecule type" value="Genomic_DNA"/>
</dbReference>
<dbReference type="PANTHER" id="PTHR14155:SF627">
    <property type="entry name" value="OS06G0192800 PROTEIN"/>
    <property type="match status" value="1"/>
</dbReference>
<dbReference type="SUPFAM" id="SSF57850">
    <property type="entry name" value="RING/U-box"/>
    <property type="match status" value="1"/>
</dbReference>
<evidence type="ECO:0000256" key="3">
    <source>
        <dbReference type="ARBA" id="ARBA00022833"/>
    </source>
</evidence>
<keyword evidence="1" id="KW-0479">Metal-binding</keyword>
<keyword evidence="6" id="KW-0812">Transmembrane</keyword>
<evidence type="ECO:0000256" key="4">
    <source>
        <dbReference type="PROSITE-ProRule" id="PRU00175"/>
    </source>
</evidence>
<dbReference type="InterPro" id="IPR013083">
    <property type="entry name" value="Znf_RING/FYVE/PHD"/>
</dbReference>
<dbReference type="InterPro" id="IPR053238">
    <property type="entry name" value="RING-H2_zinc_finger"/>
</dbReference>
<feature type="domain" description="RING-type" evidence="7">
    <location>
        <begin position="182"/>
        <end position="226"/>
    </location>
</feature>
<keyword evidence="6" id="KW-1133">Transmembrane helix</keyword>
<dbReference type="Proteomes" id="UP001153069">
    <property type="component" value="Unassembled WGS sequence"/>
</dbReference>
<keyword evidence="3" id="KW-0862">Zinc</keyword>
<dbReference type="AlphaFoldDB" id="A0A9N8EKT1"/>
<dbReference type="PROSITE" id="PS50089">
    <property type="entry name" value="ZF_RING_2"/>
    <property type="match status" value="1"/>
</dbReference>
<evidence type="ECO:0000313" key="8">
    <source>
        <dbReference type="EMBL" id="CAB9522902.1"/>
    </source>
</evidence>
<feature type="region of interest" description="Disordered" evidence="5">
    <location>
        <begin position="81"/>
        <end position="120"/>
    </location>
</feature>
<evidence type="ECO:0000256" key="2">
    <source>
        <dbReference type="ARBA" id="ARBA00022771"/>
    </source>
</evidence>
<feature type="compositionally biased region" description="Basic and acidic residues" evidence="5">
    <location>
        <begin position="92"/>
        <end position="108"/>
    </location>
</feature>
<evidence type="ECO:0000256" key="5">
    <source>
        <dbReference type="SAM" id="MobiDB-lite"/>
    </source>
</evidence>
<evidence type="ECO:0000259" key="7">
    <source>
        <dbReference type="PROSITE" id="PS50089"/>
    </source>
</evidence>
<evidence type="ECO:0000256" key="6">
    <source>
        <dbReference type="SAM" id="Phobius"/>
    </source>
</evidence>
<dbReference type="Pfam" id="PF13639">
    <property type="entry name" value="zf-RING_2"/>
    <property type="match status" value="1"/>
</dbReference>
<feature type="transmembrane region" description="Helical" evidence="6">
    <location>
        <begin position="55"/>
        <end position="75"/>
    </location>
</feature>
<organism evidence="8 9">
    <name type="scientific">Seminavis robusta</name>
    <dbReference type="NCBI Taxonomy" id="568900"/>
    <lineage>
        <taxon>Eukaryota</taxon>
        <taxon>Sar</taxon>
        <taxon>Stramenopiles</taxon>
        <taxon>Ochrophyta</taxon>
        <taxon>Bacillariophyta</taxon>
        <taxon>Bacillariophyceae</taxon>
        <taxon>Bacillariophycidae</taxon>
        <taxon>Naviculales</taxon>
        <taxon>Naviculaceae</taxon>
        <taxon>Seminavis</taxon>
    </lineage>
</organism>
<sequence length="234" mass="25792">MPSSEDFDMVVDKYGGLEYNSPETQRLREEGDDLFVHVHNSGDSDRPSVKHGQKLMAGVFLAIPVLAAVFVFLMMRCNKRQEASKRNRRQAKKDNEITKLQTKLEAKPWKSGTDNRTSTMTTRTVSIGAESTLDDNSSYGMGDSGSDSYPGFMGMGVDGVAGLPPPVPGKCSFGHGKDGSVCILCNEVFEDEQTFVESNNPQCAHIFHKTCIDKWLGIQNTCPICNQPYVLQTV</sequence>
<dbReference type="OrthoDB" id="8062037at2759"/>
<proteinExistence type="predicted"/>
<keyword evidence="9" id="KW-1185">Reference proteome</keyword>
<protein>
    <submittedName>
        <fullName evidence="8">E3 ubiquitin-protein ligase</fullName>
    </submittedName>
</protein>
<dbReference type="Gene3D" id="3.30.40.10">
    <property type="entry name" value="Zinc/RING finger domain, C3HC4 (zinc finger)"/>
    <property type="match status" value="1"/>
</dbReference>
<reference evidence="8" key="1">
    <citation type="submission" date="2020-06" db="EMBL/GenBank/DDBJ databases">
        <authorList>
            <consortium name="Plant Systems Biology data submission"/>
        </authorList>
    </citation>
    <scope>NUCLEOTIDE SEQUENCE</scope>
    <source>
        <strain evidence="8">D6</strain>
    </source>
</reference>
<keyword evidence="6" id="KW-0472">Membrane</keyword>
<dbReference type="GO" id="GO:0008270">
    <property type="term" value="F:zinc ion binding"/>
    <property type="evidence" value="ECO:0007669"/>
    <property type="project" value="UniProtKB-KW"/>
</dbReference>
<gene>
    <name evidence="8" type="ORF">SEMRO_1355_G265560.1</name>
</gene>
<dbReference type="SMART" id="SM00184">
    <property type="entry name" value="RING"/>
    <property type="match status" value="1"/>
</dbReference>